<proteinExistence type="predicted"/>
<name>A0ABY2TML3_9SPIR</name>
<evidence type="ECO:0000313" key="2">
    <source>
        <dbReference type="Proteomes" id="UP000310168"/>
    </source>
</evidence>
<dbReference type="RefSeq" id="WP_137999300.1">
    <property type="nucleotide sequence ID" value="NZ_SJDU01000513.1"/>
</dbReference>
<gene>
    <name evidence="1" type="ORF">EZH24_11950</name>
</gene>
<evidence type="ECO:0000313" key="1">
    <source>
        <dbReference type="EMBL" id="TKZ27665.1"/>
    </source>
</evidence>
<accession>A0ABY2TML3</accession>
<comment type="caution">
    <text evidence="1">The sequence shown here is derived from an EMBL/GenBank/DDBJ whole genome shotgun (WGS) entry which is preliminary data.</text>
</comment>
<dbReference type="EMBL" id="SJDU01000513">
    <property type="protein sequence ID" value="TKZ27665.1"/>
    <property type="molecule type" value="Genomic_DNA"/>
</dbReference>
<protein>
    <submittedName>
        <fullName evidence="1">Uncharacterized protein</fullName>
    </submittedName>
</protein>
<keyword evidence="2" id="KW-1185">Reference proteome</keyword>
<sequence>MNNETPKALKIIRAYHNTYRKKNNIDIVNKDLNLDYEYIENQLDEVYRKDENGNFIYFTKEARINKLFEYALSFFKSESDEFYSEKEQIIAILIEAMSQYDQNIISD</sequence>
<dbReference type="Proteomes" id="UP000310168">
    <property type="component" value="Unassembled WGS sequence"/>
</dbReference>
<reference evidence="1 2" key="1">
    <citation type="journal article" date="2019" name="Anaerobe">
        <title>Brachyspira catarrhinii sp. nov., an anaerobic intestinal spirochaete isolated from vervet monkeys may have been misidentified as Brachyspira aalborgi in previous studies.</title>
        <authorList>
            <person name="Phillips N.D."/>
            <person name="La T."/>
            <person name="Hampson D.J."/>
        </authorList>
    </citation>
    <scope>NUCLEOTIDE SEQUENCE [LARGE SCALE GENOMIC DNA]</scope>
    <source>
        <strain evidence="1 2">Z12</strain>
    </source>
</reference>
<organism evidence="1 2">
    <name type="scientific">Brachyspira catarrhinii</name>
    <dbReference type="NCBI Taxonomy" id="2528966"/>
    <lineage>
        <taxon>Bacteria</taxon>
        <taxon>Pseudomonadati</taxon>
        <taxon>Spirochaetota</taxon>
        <taxon>Spirochaetia</taxon>
        <taxon>Brachyspirales</taxon>
        <taxon>Brachyspiraceae</taxon>
        <taxon>Brachyspira</taxon>
    </lineage>
</organism>